<dbReference type="Proteomes" id="UP000663829">
    <property type="component" value="Unassembled WGS sequence"/>
</dbReference>
<dbReference type="Proteomes" id="UP000681722">
    <property type="component" value="Unassembled WGS sequence"/>
</dbReference>
<dbReference type="Proteomes" id="UP000682733">
    <property type="component" value="Unassembled WGS sequence"/>
</dbReference>
<evidence type="ECO:0000313" key="6">
    <source>
        <dbReference type="Proteomes" id="UP000663829"/>
    </source>
</evidence>
<gene>
    <name evidence="2" type="ORF">GPM918_LOCUS27290</name>
    <name evidence="3" type="ORF">OVA965_LOCUS30700</name>
    <name evidence="4" type="ORF">SRO942_LOCUS27587</name>
    <name evidence="5" type="ORF">TMI583_LOCUS31506</name>
</gene>
<protein>
    <submittedName>
        <fullName evidence="2">Uncharacterized protein</fullName>
    </submittedName>
</protein>
<feature type="compositionally biased region" description="Polar residues" evidence="1">
    <location>
        <begin position="63"/>
        <end position="73"/>
    </location>
</feature>
<dbReference type="EMBL" id="CAJOBC010025246">
    <property type="protein sequence ID" value="CAF4066247.1"/>
    <property type="molecule type" value="Genomic_DNA"/>
</dbReference>
<dbReference type="EMBL" id="CAJNOQ010011376">
    <property type="protein sequence ID" value="CAF1275383.1"/>
    <property type="molecule type" value="Genomic_DNA"/>
</dbReference>
<evidence type="ECO:0000256" key="1">
    <source>
        <dbReference type="SAM" id="MobiDB-lite"/>
    </source>
</evidence>
<dbReference type="AlphaFoldDB" id="A0A815C3V1"/>
<evidence type="ECO:0000313" key="2">
    <source>
        <dbReference type="EMBL" id="CAF1275383.1"/>
    </source>
</evidence>
<sequence>MTEVMQMPNVYRFHHENKVRKNTLQPHPRRESDQCAEYFVISETKQLNTHGDRTSSDARYKSDQSSSPSTTNCWLSSPSTLFSNTLHTIARTIHSLKASNNTTETSNNNHQPSPPRQHQQSPSDLIIASIKDEINKSQLILLGKISQLELDNKVFRYHQVQIEEKIEEQVLPQVKILSDLLTSICTSLSQSNILVMNEQQRTQLTIINQNIQSKDTPITQITRTQQTSLPPLSTHSPLTLRFDTKPPVTDETDYNKMCEDHQSELCFREEGQASADFHTSRLETINNMAGEENQQFVVDGDEGWF</sequence>
<dbReference type="EMBL" id="CAJOBA010044118">
    <property type="protein sequence ID" value="CAF4159536.1"/>
    <property type="molecule type" value="Genomic_DNA"/>
</dbReference>
<evidence type="ECO:0000313" key="5">
    <source>
        <dbReference type="EMBL" id="CAF4159536.1"/>
    </source>
</evidence>
<proteinExistence type="predicted"/>
<name>A0A815C3V1_9BILA</name>
<dbReference type="Proteomes" id="UP000677228">
    <property type="component" value="Unassembled WGS sequence"/>
</dbReference>
<comment type="caution">
    <text evidence="2">The sequence shown here is derived from an EMBL/GenBank/DDBJ whole genome shotgun (WGS) entry which is preliminary data.</text>
</comment>
<feature type="region of interest" description="Disordered" evidence="1">
    <location>
        <begin position="47"/>
        <end position="73"/>
    </location>
</feature>
<dbReference type="EMBL" id="CAJNOK010022484">
    <property type="protein sequence ID" value="CAF1348848.1"/>
    <property type="molecule type" value="Genomic_DNA"/>
</dbReference>
<accession>A0A815C3V1</accession>
<organism evidence="2 6">
    <name type="scientific">Didymodactylos carnosus</name>
    <dbReference type="NCBI Taxonomy" id="1234261"/>
    <lineage>
        <taxon>Eukaryota</taxon>
        <taxon>Metazoa</taxon>
        <taxon>Spiralia</taxon>
        <taxon>Gnathifera</taxon>
        <taxon>Rotifera</taxon>
        <taxon>Eurotatoria</taxon>
        <taxon>Bdelloidea</taxon>
        <taxon>Philodinida</taxon>
        <taxon>Philodinidae</taxon>
        <taxon>Didymodactylos</taxon>
    </lineage>
</organism>
<feature type="region of interest" description="Disordered" evidence="1">
    <location>
        <begin position="99"/>
        <end position="122"/>
    </location>
</feature>
<evidence type="ECO:0000313" key="3">
    <source>
        <dbReference type="EMBL" id="CAF1348848.1"/>
    </source>
</evidence>
<reference evidence="2" key="1">
    <citation type="submission" date="2021-02" db="EMBL/GenBank/DDBJ databases">
        <authorList>
            <person name="Nowell W R."/>
        </authorList>
    </citation>
    <scope>NUCLEOTIDE SEQUENCE</scope>
</reference>
<keyword evidence="6" id="KW-1185">Reference proteome</keyword>
<evidence type="ECO:0000313" key="4">
    <source>
        <dbReference type="EMBL" id="CAF4066247.1"/>
    </source>
</evidence>
<feature type="compositionally biased region" description="Basic and acidic residues" evidence="1">
    <location>
        <begin position="50"/>
        <end position="62"/>
    </location>
</feature>